<gene>
    <name evidence="1" type="ORF">SAMN04488239_105166</name>
</gene>
<proteinExistence type="predicted"/>
<sequence length="41" mass="4935">MKHKAPDTPHERLERRLRHQYGLPEHLARTIADLRHNKVVN</sequence>
<name>A0A1G6S499_9RHOB</name>
<evidence type="ECO:0000313" key="1">
    <source>
        <dbReference type="EMBL" id="SDD11504.1"/>
    </source>
</evidence>
<dbReference type="AlphaFoldDB" id="A0A1G6S499"/>
<keyword evidence="2" id="KW-1185">Reference proteome</keyword>
<dbReference type="Proteomes" id="UP000199628">
    <property type="component" value="Unassembled WGS sequence"/>
</dbReference>
<dbReference type="EMBL" id="FMZV01000005">
    <property type="protein sequence ID" value="SDD11504.1"/>
    <property type="molecule type" value="Genomic_DNA"/>
</dbReference>
<dbReference type="RefSeq" id="WP_281243140.1">
    <property type="nucleotide sequence ID" value="NZ_FMZV01000005.1"/>
</dbReference>
<protein>
    <submittedName>
        <fullName evidence="1">Uncharacterized protein</fullName>
    </submittedName>
</protein>
<evidence type="ECO:0000313" key="2">
    <source>
        <dbReference type="Proteomes" id="UP000199628"/>
    </source>
</evidence>
<organism evidence="1 2">
    <name type="scientific">Ruegeria marina</name>
    <dbReference type="NCBI Taxonomy" id="639004"/>
    <lineage>
        <taxon>Bacteria</taxon>
        <taxon>Pseudomonadati</taxon>
        <taxon>Pseudomonadota</taxon>
        <taxon>Alphaproteobacteria</taxon>
        <taxon>Rhodobacterales</taxon>
        <taxon>Roseobacteraceae</taxon>
        <taxon>Ruegeria</taxon>
    </lineage>
</organism>
<reference evidence="2" key="1">
    <citation type="submission" date="2016-10" db="EMBL/GenBank/DDBJ databases">
        <authorList>
            <person name="Varghese N."/>
            <person name="Submissions S."/>
        </authorList>
    </citation>
    <scope>NUCLEOTIDE SEQUENCE [LARGE SCALE GENOMIC DNA]</scope>
    <source>
        <strain evidence="2">CGMCC 1.9108</strain>
    </source>
</reference>
<accession>A0A1G6S499</accession>